<sequence>MPQKLKLTIHLAIILFSLGLVSYAHAANSSLFSLSIWVNPSSSVASKAIIGKAEEMRIATDATGHPLCQIKSTTWQTAVVSSEKIAVGAWAHIACTYDLSSLRIYVNGELVGTQALTAVADDTSALVKIGKDDSASTPYGVLAGLVDEFKFFNFALNADEVKQEYNGGAAFTMGAATSANNNGTTVTGASTEYCVPGDTAICTKPVIELKMDEMTDGTVYDASGNGINWTISGASWANGKYGGGLGFDGNNDYVETISTLYATGDTISAWIYLRGYGENNVGTILQQEYVNRLRISSSGELVFEILGYTIANDLWSTPDNSLVLNKWNHVVVTNLANPNFYINGIKIAVTQDTVHSGAHPAPPDGTWIIGDNKNYTGSFNGVIDDIKVYGYARTPAQIAWGYNRGKPVAEYRFDECGGSVIHDESGIGLNGTLSLGASGVTAVGTCASSSNSFWYNGRAGKNNSSASFDGTNDYIDVGDTNLNINAVSFWIKQDYLDSNIIDLDGGTHKITLSNGVITATGFSTSSIYIDGEIKATLPDNVWHHVLVTTATAIDANNFDIGRIGTDYFSGQLDEVKLYNYALTAVQAKTDFSGGAVGFGYSGIVSGAALVGQVVCGDGVVQGSEECECGVGGWSGSIGDLWCYYSLSECDNCVYISGA</sequence>
<reference evidence="5" key="1">
    <citation type="journal article" date="2015" name="Nature">
        <title>rRNA introns, odd ribosomes, and small enigmatic genomes across a large radiation of phyla.</title>
        <authorList>
            <person name="Brown C.T."/>
            <person name="Hug L.A."/>
            <person name="Thomas B.C."/>
            <person name="Sharon I."/>
            <person name="Castelle C.J."/>
            <person name="Singh A."/>
            <person name="Wilkins M.J."/>
            <person name="Williams K.H."/>
            <person name="Banfield J.F."/>
        </authorList>
    </citation>
    <scope>NUCLEOTIDE SEQUENCE [LARGE SCALE GENOMIC DNA]</scope>
</reference>
<evidence type="ECO:0000256" key="3">
    <source>
        <dbReference type="SAM" id="SignalP"/>
    </source>
</evidence>
<evidence type="ECO:0000313" key="6">
    <source>
        <dbReference type="Proteomes" id="UP000034022"/>
    </source>
</evidence>
<dbReference type="Gene3D" id="2.60.120.200">
    <property type="match status" value="3"/>
</dbReference>
<keyword evidence="1 3" id="KW-0732">Signal</keyword>
<dbReference type="EMBL" id="LBUU01000008">
    <property type="protein sequence ID" value="KKQ69976.1"/>
    <property type="molecule type" value="Genomic_DNA"/>
</dbReference>
<keyword evidence="2" id="KW-1015">Disulfide bond</keyword>
<comment type="caution">
    <text evidence="5">The sequence shown here is derived from an EMBL/GenBank/DDBJ whole genome shotgun (WGS) entry which is preliminary data.</text>
</comment>
<gene>
    <name evidence="5" type="ORF">US91_C0008G0096</name>
</gene>
<dbReference type="SUPFAM" id="SSF49899">
    <property type="entry name" value="Concanavalin A-like lectins/glucanases"/>
    <property type="match status" value="3"/>
</dbReference>
<evidence type="ECO:0000256" key="1">
    <source>
        <dbReference type="ARBA" id="ARBA00022729"/>
    </source>
</evidence>
<dbReference type="InterPro" id="IPR006558">
    <property type="entry name" value="LamG-like"/>
</dbReference>
<dbReference type="PANTHER" id="PTHR42535">
    <property type="entry name" value="OOKINETE PROTEIN, PUTATIVE-RELATED"/>
    <property type="match status" value="1"/>
</dbReference>
<feature type="signal peptide" evidence="3">
    <location>
        <begin position="1"/>
        <end position="26"/>
    </location>
</feature>
<dbReference type="PANTHER" id="PTHR42535:SF2">
    <property type="entry name" value="CHROMOSOME UNDETERMINED SCAFFOLD_146, WHOLE GENOME SHOTGUN SEQUENCE"/>
    <property type="match status" value="1"/>
</dbReference>
<evidence type="ECO:0000259" key="4">
    <source>
        <dbReference type="SMART" id="SM00560"/>
    </source>
</evidence>
<feature type="domain" description="LamG-like jellyroll fold" evidence="4">
    <location>
        <begin position="30"/>
        <end position="159"/>
    </location>
</feature>
<dbReference type="SMART" id="SM00560">
    <property type="entry name" value="LamGL"/>
    <property type="match status" value="1"/>
</dbReference>
<name>A0A0G0MYI7_9BACT</name>
<feature type="chain" id="PRO_5002533678" description="LamG-like jellyroll fold domain-containing protein" evidence="3">
    <location>
        <begin position="27"/>
        <end position="658"/>
    </location>
</feature>
<dbReference type="InterPro" id="IPR013320">
    <property type="entry name" value="ConA-like_dom_sf"/>
</dbReference>
<dbReference type="AlphaFoldDB" id="A0A0G0MYI7"/>
<protein>
    <recommendedName>
        <fullName evidence="4">LamG-like jellyroll fold domain-containing protein</fullName>
    </recommendedName>
</protein>
<proteinExistence type="predicted"/>
<dbReference type="Pfam" id="PF13385">
    <property type="entry name" value="Laminin_G_3"/>
    <property type="match status" value="2"/>
</dbReference>
<dbReference type="Proteomes" id="UP000034022">
    <property type="component" value="Unassembled WGS sequence"/>
</dbReference>
<evidence type="ECO:0000256" key="2">
    <source>
        <dbReference type="ARBA" id="ARBA00023157"/>
    </source>
</evidence>
<accession>A0A0G0MYI7</accession>
<evidence type="ECO:0000313" key="5">
    <source>
        <dbReference type="EMBL" id="KKQ69976.1"/>
    </source>
</evidence>
<organism evidence="5 6">
    <name type="scientific">Candidatus Falkowbacteria bacterium GW2011_GWE1_38_31</name>
    <dbReference type="NCBI Taxonomy" id="1618638"/>
    <lineage>
        <taxon>Bacteria</taxon>
        <taxon>Candidatus Falkowiibacteriota</taxon>
    </lineage>
</organism>